<dbReference type="Pfam" id="PF00188">
    <property type="entry name" value="CAP"/>
    <property type="match status" value="1"/>
</dbReference>
<dbReference type="InterPro" id="IPR014044">
    <property type="entry name" value="CAP_dom"/>
</dbReference>
<organism evidence="2 3">
    <name type="scientific">Candidatus Nealsonbacteria bacterium RBG_13_36_15</name>
    <dbReference type="NCBI Taxonomy" id="1801660"/>
    <lineage>
        <taxon>Bacteria</taxon>
        <taxon>Candidatus Nealsoniibacteriota</taxon>
    </lineage>
</organism>
<sequence length="288" mass="32754">MKSFKYILILVLFLGFLYFFWADALNLFSNFLRNEELFSKKSLEVTVEEIKKEISSPPPLRATKESSESFLTKSGIIAWTNIQRNNLGLPPLTENKQLDTTALMKVKDMFENQYFAHDSPSGVTMVDLAESTGYRFIAIGENLALGNFENDKVVVQAWMDSPGHRANILSKKYTEIGVAVIKGTFEGEITWIAVQEFGLPLSTCPEPSSLLKEEIKHNGAELYKIEQELATARQKLQKIQPKWGSEYNRLVNEYNTLVGQYNTLSQATKNLIDQYNSQIREFNACINI</sequence>
<dbReference type="PANTHER" id="PTHR31157:SF1">
    <property type="entry name" value="SCP DOMAIN-CONTAINING PROTEIN"/>
    <property type="match status" value="1"/>
</dbReference>
<dbReference type="EMBL" id="MHLV01000009">
    <property type="protein sequence ID" value="OGZ17916.1"/>
    <property type="molecule type" value="Genomic_DNA"/>
</dbReference>
<dbReference type="AlphaFoldDB" id="A0A1G2DWL8"/>
<gene>
    <name evidence="2" type="ORF">A2Z78_01785</name>
</gene>
<dbReference type="Gene3D" id="3.40.33.10">
    <property type="entry name" value="CAP"/>
    <property type="match status" value="1"/>
</dbReference>
<dbReference type="PANTHER" id="PTHR31157">
    <property type="entry name" value="SCP DOMAIN-CONTAINING PROTEIN"/>
    <property type="match status" value="1"/>
</dbReference>
<evidence type="ECO:0000313" key="3">
    <source>
        <dbReference type="Proteomes" id="UP000176752"/>
    </source>
</evidence>
<dbReference type="STRING" id="1801660.A2Z78_01785"/>
<dbReference type="CDD" id="cd05379">
    <property type="entry name" value="CAP_bacterial"/>
    <property type="match status" value="1"/>
</dbReference>
<dbReference type="Proteomes" id="UP000176752">
    <property type="component" value="Unassembled WGS sequence"/>
</dbReference>
<feature type="domain" description="SCP" evidence="1">
    <location>
        <begin position="81"/>
        <end position="193"/>
    </location>
</feature>
<proteinExistence type="predicted"/>
<accession>A0A1G2DWL8</accession>
<protein>
    <recommendedName>
        <fullName evidence="1">SCP domain-containing protein</fullName>
    </recommendedName>
</protein>
<name>A0A1G2DWL8_9BACT</name>
<dbReference type="InterPro" id="IPR035940">
    <property type="entry name" value="CAP_sf"/>
</dbReference>
<dbReference type="SUPFAM" id="SSF55797">
    <property type="entry name" value="PR-1-like"/>
    <property type="match status" value="1"/>
</dbReference>
<evidence type="ECO:0000313" key="2">
    <source>
        <dbReference type="EMBL" id="OGZ17916.1"/>
    </source>
</evidence>
<evidence type="ECO:0000259" key="1">
    <source>
        <dbReference type="Pfam" id="PF00188"/>
    </source>
</evidence>
<comment type="caution">
    <text evidence="2">The sequence shown here is derived from an EMBL/GenBank/DDBJ whole genome shotgun (WGS) entry which is preliminary data.</text>
</comment>
<reference evidence="2 3" key="1">
    <citation type="journal article" date="2016" name="Nat. Commun.">
        <title>Thousands of microbial genomes shed light on interconnected biogeochemical processes in an aquifer system.</title>
        <authorList>
            <person name="Anantharaman K."/>
            <person name="Brown C.T."/>
            <person name="Hug L.A."/>
            <person name="Sharon I."/>
            <person name="Castelle C.J."/>
            <person name="Probst A.J."/>
            <person name="Thomas B.C."/>
            <person name="Singh A."/>
            <person name="Wilkins M.J."/>
            <person name="Karaoz U."/>
            <person name="Brodie E.L."/>
            <person name="Williams K.H."/>
            <person name="Hubbard S.S."/>
            <person name="Banfield J.F."/>
        </authorList>
    </citation>
    <scope>NUCLEOTIDE SEQUENCE [LARGE SCALE GENOMIC DNA]</scope>
</reference>